<evidence type="ECO:0000256" key="2">
    <source>
        <dbReference type="SAM" id="SignalP"/>
    </source>
</evidence>
<dbReference type="Proteomes" id="UP001367316">
    <property type="component" value="Unassembled WGS sequence"/>
</dbReference>
<dbReference type="EMBL" id="JBBPBF010000004">
    <property type="protein sequence ID" value="KAK7614362.1"/>
    <property type="molecule type" value="Genomic_DNA"/>
</dbReference>
<proteinExistence type="predicted"/>
<feature type="region of interest" description="Disordered" evidence="1">
    <location>
        <begin position="494"/>
        <end position="516"/>
    </location>
</feature>
<name>A0ABR1NGP9_9PEZI</name>
<feature type="signal peptide" evidence="2">
    <location>
        <begin position="1"/>
        <end position="19"/>
    </location>
</feature>
<evidence type="ECO:0000313" key="4">
    <source>
        <dbReference type="Proteomes" id="UP001367316"/>
    </source>
</evidence>
<gene>
    <name evidence="3" type="ORF">JOL62DRAFT_301184</name>
</gene>
<evidence type="ECO:0000256" key="1">
    <source>
        <dbReference type="SAM" id="MobiDB-lite"/>
    </source>
</evidence>
<keyword evidence="2" id="KW-0732">Signal</keyword>
<reference evidence="3 4" key="1">
    <citation type="submission" date="2024-04" db="EMBL/GenBank/DDBJ databases">
        <title>Phyllosticta paracitricarpa is synonymous to the EU quarantine fungus P. citricarpa based on phylogenomic analyses.</title>
        <authorList>
            <consortium name="Lawrence Berkeley National Laboratory"/>
            <person name="Van ingen-buijs V.A."/>
            <person name="Van westerhoven A.C."/>
            <person name="Haridas S."/>
            <person name="Skiadas P."/>
            <person name="Martin F."/>
            <person name="Groenewald J.Z."/>
            <person name="Crous P.W."/>
            <person name="Seidl M.F."/>
        </authorList>
    </citation>
    <scope>NUCLEOTIDE SEQUENCE [LARGE SCALE GENOMIC DNA]</scope>
    <source>
        <strain evidence="3 4">CBS 141358</strain>
    </source>
</reference>
<keyword evidence="4" id="KW-1185">Reference proteome</keyword>
<protein>
    <submittedName>
        <fullName evidence="3">Uncharacterized protein</fullName>
    </submittedName>
</protein>
<organism evidence="3 4">
    <name type="scientific">Phyllosticta paracitricarpa</name>
    <dbReference type="NCBI Taxonomy" id="2016321"/>
    <lineage>
        <taxon>Eukaryota</taxon>
        <taxon>Fungi</taxon>
        <taxon>Dikarya</taxon>
        <taxon>Ascomycota</taxon>
        <taxon>Pezizomycotina</taxon>
        <taxon>Dothideomycetes</taxon>
        <taxon>Dothideomycetes incertae sedis</taxon>
        <taxon>Botryosphaeriales</taxon>
        <taxon>Phyllostictaceae</taxon>
        <taxon>Phyllosticta</taxon>
    </lineage>
</organism>
<comment type="caution">
    <text evidence="3">The sequence shown here is derived from an EMBL/GenBank/DDBJ whole genome shotgun (WGS) entry which is preliminary data.</text>
</comment>
<feature type="region of interest" description="Disordered" evidence="1">
    <location>
        <begin position="53"/>
        <end position="86"/>
    </location>
</feature>
<feature type="chain" id="PRO_5047403563" evidence="2">
    <location>
        <begin position="20"/>
        <end position="572"/>
    </location>
</feature>
<evidence type="ECO:0000313" key="3">
    <source>
        <dbReference type="EMBL" id="KAK7614362.1"/>
    </source>
</evidence>
<feature type="region of interest" description="Disordered" evidence="1">
    <location>
        <begin position="327"/>
        <end position="347"/>
    </location>
</feature>
<feature type="compositionally biased region" description="Low complexity" evidence="1">
    <location>
        <begin position="505"/>
        <end position="516"/>
    </location>
</feature>
<accession>A0ABR1NGP9</accession>
<sequence>MHLFLALCALSIFATNANGAAYPKVGQHGLQERQLIPGLPIFGPYIDPDDFLTDSIDSTSTDATGTTAPTDDLGSSSSSSTSSHSRRTYSYFIPSPSAFPIPVTLQHQVETTYIPRYTTCRAVPETTALPGPPYLNNTPTAASTTSSTCETFYDLLETTLCHTTLVGLATRVTITDCLQEITFSSDFGAALVTPSPTRVGSGSLLSTTTPSASTQLQTTYYISPWHAFVDDQGRIPEDVDVKVCHARSDNSTIDDCIREEESWAAVPVVATTHFTTSVDMLATLTDGPGTYYVGTVHGHFIGNRTTVSLSTTMVMNWVYEAETISRGPRVSATPAPGPLPTGSLSPATETDALIEPSATISSTSTRTNTLTRTVVDASTDAAPDATSLSLSPEEETQIFSILPYYPTGTEEPDVPEVTVTLSPEEETQIFSILPYYPTGTEEPDVPDVTVTLSPEEETQIFSILPYFPTGTDEPDVTATLSPEEETQIFSILPFFPPTTTDETESTTTSTSSSTTTLYSGTTTLYSTGASGASSSASAIFIETMPTTPIVRPTFPVSASSLSFRWANSTTMA</sequence>